<organism evidence="2 3">
    <name type="scientific">Salipiger mucosus DSM 16094</name>
    <dbReference type="NCBI Taxonomy" id="1123237"/>
    <lineage>
        <taxon>Bacteria</taxon>
        <taxon>Pseudomonadati</taxon>
        <taxon>Pseudomonadota</taxon>
        <taxon>Alphaproteobacteria</taxon>
        <taxon>Rhodobacterales</taxon>
        <taxon>Roseobacteraceae</taxon>
        <taxon>Salipiger</taxon>
    </lineage>
</organism>
<sequence length="72" mass="8124">MAYATQDTTRAQSGLGNRISAFVEGLRENAARRRLYKQTMSELQSLSDRELGDLGLSRSMIRRVAWQAAYEA</sequence>
<dbReference type="Proteomes" id="UP000015347">
    <property type="component" value="Unassembled WGS sequence"/>
</dbReference>
<keyword evidence="3" id="KW-1185">Reference proteome</keyword>
<feature type="domain" description="YjiS-like" evidence="1">
    <location>
        <begin position="26"/>
        <end position="62"/>
    </location>
</feature>
<evidence type="ECO:0000259" key="1">
    <source>
        <dbReference type="Pfam" id="PF06568"/>
    </source>
</evidence>
<dbReference type="OrthoDB" id="8244198at2"/>
<accession>S9RQG8</accession>
<dbReference type="STRING" id="1123237.Salmuc_04550"/>
<comment type="caution">
    <text evidence="2">The sequence shown here is derived from an EMBL/GenBank/DDBJ whole genome shotgun (WGS) entry which is preliminary data.</text>
</comment>
<dbReference type="HOGENOM" id="CLU_178481_1_1_5"/>
<evidence type="ECO:0000313" key="2">
    <source>
        <dbReference type="EMBL" id="EPX76249.1"/>
    </source>
</evidence>
<gene>
    <name evidence="2" type="ORF">Salmuc_04550</name>
</gene>
<dbReference type="EMBL" id="APVH01000058">
    <property type="protein sequence ID" value="EPX76249.1"/>
    <property type="molecule type" value="Genomic_DNA"/>
</dbReference>
<evidence type="ECO:0000313" key="3">
    <source>
        <dbReference type="Proteomes" id="UP000015347"/>
    </source>
</evidence>
<name>S9RQG8_9RHOB</name>
<reference evidence="3" key="1">
    <citation type="journal article" date="2014" name="Stand. Genomic Sci.">
        <title>Genome sequence of the exopolysaccharide-producing Salipiger mucosus type strain (DSM 16094(T)), a moderately halophilic member of the Roseobacter clade.</title>
        <authorList>
            <person name="Riedel T."/>
            <person name="Spring S."/>
            <person name="Fiebig A."/>
            <person name="Petersen J."/>
            <person name="Kyrpides N.C."/>
            <person name="Goker M."/>
            <person name="Klenk H.P."/>
        </authorList>
    </citation>
    <scope>NUCLEOTIDE SEQUENCE [LARGE SCALE GENOMIC DNA]</scope>
    <source>
        <strain evidence="3">DSM 16094</strain>
    </source>
</reference>
<dbReference type="InterPro" id="IPR009506">
    <property type="entry name" value="YjiS-like"/>
</dbReference>
<dbReference type="Pfam" id="PF06568">
    <property type="entry name" value="YjiS-like"/>
    <property type="match status" value="1"/>
</dbReference>
<proteinExistence type="predicted"/>
<protein>
    <recommendedName>
        <fullName evidence="1">YjiS-like domain-containing protein</fullName>
    </recommendedName>
</protein>
<dbReference type="eggNOG" id="COG5457">
    <property type="taxonomic scope" value="Bacteria"/>
</dbReference>
<dbReference type="AlphaFoldDB" id="S9RQG8"/>
<dbReference type="RefSeq" id="WP_021120906.1">
    <property type="nucleotide sequence ID" value="NZ_KE557284.1"/>
</dbReference>